<organism evidence="2 3">
    <name type="scientific">Paralvinella palmiformis</name>
    <dbReference type="NCBI Taxonomy" id="53620"/>
    <lineage>
        <taxon>Eukaryota</taxon>
        <taxon>Metazoa</taxon>
        <taxon>Spiralia</taxon>
        <taxon>Lophotrochozoa</taxon>
        <taxon>Annelida</taxon>
        <taxon>Polychaeta</taxon>
        <taxon>Sedentaria</taxon>
        <taxon>Canalipalpata</taxon>
        <taxon>Terebellida</taxon>
        <taxon>Terebelliformia</taxon>
        <taxon>Alvinellidae</taxon>
        <taxon>Paralvinella</taxon>
    </lineage>
</organism>
<feature type="region of interest" description="Disordered" evidence="1">
    <location>
        <begin position="182"/>
        <end position="270"/>
    </location>
</feature>
<feature type="region of interest" description="Disordered" evidence="1">
    <location>
        <begin position="24"/>
        <end position="84"/>
    </location>
</feature>
<dbReference type="Proteomes" id="UP001208570">
    <property type="component" value="Unassembled WGS sequence"/>
</dbReference>
<name>A0AAD9J921_9ANNE</name>
<feature type="compositionally biased region" description="Polar residues" evidence="1">
    <location>
        <begin position="224"/>
        <end position="235"/>
    </location>
</feature>
<proteinExistence type="predicted"/>
<gene>
    <name evidence="2" type="ORF">LSH36_486g02004</name>
</gene>
<reference evidence="2" key="1">
    <citation type="journal article" date="2023" name="Mol. Biol. Evol.">
        <title>Third-Generation Sequencing Reveals the Adaptive Role of the Epigenome in Three Deep-Sea Polychaetes.</title>
        <authorList>
            <person name="Perez M."/>
            <person name="Aroh O."/>
            <person name="Sun Y."/>
            <person name="Lan Y."/>
            <person name="Juniper S.K."/>
            <person name="Young C.R."/>
            <person name="Angers B."/>
            <person name="Qian P.Y."/>
        </authorList>
    </citation>
    <scope>NUCLEOTIDE SEQUENCE</scope>
    <source>
        <strain evidence="2">P08H-3</strain>
    </source>
</reference>
<evidence type="ECO:0000313" key="2">
    <source>
        <dbReference type="EMBL" id="KAK2148713.1"/>
    </source>
</evidence>
<evidence type="ECO:0000313" key="3">
    <source>
        <dbReference type="Proteomes" id="UP001208570"/>
    </source>
</evidence>
<feature type="region of interest" description="Disordered" evidence="1">
    <location>
        <begin position="126"/>
        <end position="164"/>
    </location>
</feature>
<comment type="caution">
    <text evidence="2">The sequence shown here is derived from an EMBL/GenBank/DDBJ whole genome shotgun (WGS) entry which is preliminary data.</text>
</comment>
<sequence>MRGALMIDLPLTLDIHVIITAKHVAGRAKHKSPLRTPLQGGMGDPQSKHTSSPQSHRQSTSVLNQTTNGHSDSPNSAQTNTKQSPFTSISALRDAFNAGELRSYGSPVMTLKETIDKIPWSGDFTSSAGTDRHSQGSNSSEHFVDYGQPELESPEPGSSYQGTESRVATFLAETCVMSHQINSVPDFSQRPLPATPPEIQRPKVKGQRPANQKSPPLTDDHPRLQSNGHLPTASSRRSRPLSGKYQNESPMHSRCVETEDSGDTYQGPPTPLRPEHALGSTLLMAVIGREPAKLSTTCPALCQLSL</sequence>
<feature type="compositionally biased region" description="Polar residues" evidence="1">
    <location>
        <begin position="126"/>
        <end position="141"/>
    </location>
</feature>
<feature type="compositionally biased region" description="Basic residues" evidence="1">
    <location>
        <begin position="24"/>
        <end position="33"/>
    </location>
</feature>
<keyword evidence="3" id="KW-1185">Reference proteome</keyword>
<protein>
    <submittedName>
        <fullName evidence="2">Uncharacterized protein</fullName>
    </submittedName>
</protein>
<feature type="compositionally biased region" description="Polar residues" evidence="1">
    <location>
        <begin position="48"/>
        <end position="84"/>
    </location>
</feature>
<dbReference type="EMBL" id="JAODUP010000486">
    <property type="protein sequence ID" value="KAK2148713.1"/>
    <property type="molecule type" value="Genomic_DNA"/>
</dbReference>
<dbReference type="AlphaFoldDB" id="A0AAD9J921"/>
<accession>A0AAD9J921</accession>
<evidence type="ECO:0000256" key="1">
    <source>
        <dbReference type="SAM" id="MobiDB-lite"/>
    </source>
</evidence>